<dbReference type="EMBL" id="IACL01024551">
    <property type="protein sequence ID" value="LAB02569.1"/>
    <property type="molecule type" value="Transcribed_RNA"/>
</dbReference>
<reference evidence="1" key="2">
    <citation type="submission" date="2017-11" db="EMBL/GenBank/DDBJ databases">
        <title>Coralsnake Venomics: Analyses of Venom Gland Transcriptomes and Proteomes of Six Brazilian Taxa.</title>
        <authorList>
            <person name="Aird S.D."/>
            <person name="Jorge da Silva N."/>
            <person name="Qiu L."/>
            <person name="Villar-Briones A."/>
            <person name="Aparecida-Saddi V."/>
            <person name="Campos-Telles M.P."/>
            <person name="Grau M."/>
            <person name="Mikheyev A.S."/>
        </authorList>
    </citation>
    <scope>NUCLEOTIDE SEQUENCE</scope>
    <source>
        <tissue evidence="1">Venom_gland</tissue>
    </source>
</reference>
<reference evidence="1" key="1">
    <citation type="submission" date="2017-07" db="EMBL/GenBank/DDBJ databases">
        <authorList>
            <person name="Mikheyev A."/>
            <person name="Grau M."/>
        </authorList>
    </citation>
    <scope>NUCLEOTIDE SEQUENCE</scope>
    <source>
        <tissue evidence="1">Venom_gland</tissue>
    </source>
</reference>
<protein>
    <submittedName>
        <fullName evidence="1">Uncharacterized protein</fullName>
    </submittedName>
</protein>
<accession>A0A2D4K1H5</accession>
<organism evidence="1">
    <name type="scientific">Micrurus paraensis</name>
    <dbReference type="NCBI Taxonomy" id="1970185"/>
    <lineage>
        <taxon>Eukaryota</taxon>
        <taxon>Metazoa</taxon>
        <taxon>Chordata</taxon>
        <taxon>Craniata</taxon>
        <taxon>Vertebrata</taxon>
        <taxon>Euteleostomi</taxon>
        <taxon>Lepidosauria</taxon>
        <taxon>Squamata</taxon>
        <taxon>Bifurcata</taxon>
        <taxon>Unidentata</taxon>
        <taxon>Episquamata</taxon>
        <taxon>Toxicofera</taxon>
        <taxon>Serpentes</taxon>
        <taxon>Colubroidea</taxon>
        <taxon>Elapidae</taxon>
        <taxon>Elapinae</taxon>
        <taxon>Micrurus</taxon>
    </lineage>
</organism>
<dbReference type="EMBL" id="IACL01024550">
    <property type="protein sequence ID" value="LAB02566.1"/>
    <property type="molecule type" value="Transcribed_RNA"/>
</dbReference>
<evidence type="ECO:0000313" key="1">
    <source>
        <dbReference type="EMBL" id="LAB02569.1"/>
    </source>
</evidence>
<dbReference type="AlphaFoldDB" id="A0A2D4K1H5"/>
<proteinExistence type="predicted"/>
<name>A0A2D4K1H5_9SAUR</name>
<sequence>MSTLAYSCVVQVGFGNQFCLPVRNPEFKKKPFLKIWVPHFFWGGLQDGRFCAIWNWMFGKQEEHFATREVLDHSIVEHSVLQNFYFMGTHVGEGSPGWESTAWPST</sequence>